<dbReference type="RefSeq" id="WP_387898581.1">
    <property type="nucleotide sequence ID" value="NZ_JBIBEG010000001.1"/>
</dbReference>
<dbReference type="Gene3D" id="3.40.190.10">
    <property type="entry name" value="Periplasmic binding protein-like II"/>
    <property type="match status" value="2"/>
</dbReference>
<dbReference type="PRINTS" id="PR00039">
    <property type="entry name" value="HTHLYSR"/>
</dbReference>
<dbReference type="Proteomes" id="UP001602322">
    <property type="component" value="Unassembled WGS sequence"/>
</dbReference>
<proteinExistence type="inferred from homology"/>
<evidence type="ECO:0000256" key="2">
    <source>
        <dbReference type="ARBA" id="ARBA00023015"/>
    </source>
</evidence>
<keyword evidence="4" id="KW-0804">Transcription</keyword>
<evidence type="ECO:0000256" key="4">
    <source>
        <dbReference type="ARBA" id="ARBA00023163"/>
    </source>
</evidence>
<dbReference type="InterPro" id="IPR000847">
    <property type="entry name" value="LysR_HTH_N"/>
</dbReference>
<comment type="caution">
    <text evidence="6">The sequence shown here is derived from an EMBL/GenBank/DDBJ whole genome shotgun (WGS) entry which is preliminary data.</text>
</comment>
<sequence>MFETDALRLLVTVARTGSFTKAALHLNYTQSAVSRRIATLEQEAGGPLFERLPRGVRLNPAGHALHRHAMEVLDRLSRAEQELSALHAGDGGLLHLGAFPTANISLVPTALRAFRQARGGVEVMAVEGASGVLTAGLADGALDVAVVSDYPSGLPSGDGVTTTPLCEDDLLVALSREHRLAGSAVIDLAELSDEAWLQSAYGDRPTMLADACARAGFTPRKVIRIAEWTGKFGYAAAGLGVALVPSLAARAVPDGIVLRRLTDPALRRTVHVALPAAPLPSALVLRDLLRESCRPEPVRERDASGWADRS</sequence>
<dbReference type="Pfam" id="PF03466">
    <property type="entry name" value="LysR_substrate"/>
    <property type="match status" value="1"/>
</dbReference>
<evidence type="ECO:0000313" key="7">
    <source>
        <dbReference type="Proteomes" id="UP001602322"/>
    </source>
</evidence>
<dbReference type="CDD" id="cd08423">
    <property type="entry name" value="PBP2_LTTR_like_6"/>
    <property type="match status" value="1"/>
</dbReference>
<dbReference type="EMBL" id="JBIBEG010000001">
    <property type="protein sequence ID" value="MFF5895084.1"/>
    <property type="molecule type" value="Genomic_DNA"/>
</dbReference>
<dbReference type="SUPFAM" id="SSF53850">
    <property type="entry name" value="Periplasmic binding protein-like II"/>
    <property type="match status" value="1"/>
</dbReference>
<dbReference type="InterPro" id="IPR036388">
    <property type="entry name" value="WH-like_DNA-bd_sf"/>
</dbReference>
<name>A0ABW6WZR9_9ACTN</name>
<protein>
    <submittedName>
        <fullName evidence="6">LysR family transcriptional regulator</fullName>
    </submittedName>
</protein>
<keyword evidence="7" id="KW-1185">Reference proteome</keyword>
<dbReference type="PANTHER" id="PTHR30346">
    <property type="entry name" value="TRANSCRIPTIONAL DUAL REGULATOR HCAR-RELATED"/>
    <property type="match status" value="1"/>
</dbReference>
<evidence type="ECO:0000313" key="6">
    <source>
        <dbReference type="EMBL" id="MFF5895084.1"/>
    </source>
</evidence>
<keyword evidence="3" id="KW-0238">DNA-binding</keyword>
<feature type="domain" description="HTH lysR-type" evidence="5">
    <location>
        <begin position="2"/>
        <end position="59"/>
    </location>
</feature>
<organism evidence="6 7">
    <name type="scientific">Streptomyces argenteolus</name>
    <dbReference type="NCBI Taxonomy" id="67274"/>
    <lineage>
        <taxon>Bacteria</taxon>
        <taxon>Bacillati</taxon>
        <taxon>Actinomycetota</taxon>
        <taxon>Actinomycetes</taxon>
        <taxon>Kitasatosporales</taxon>
        <taxon>Streptomycetaceae</taxon>
        <taxon>Streptomyces</taxon>
    </lineage>
</organism>
<evidence type="ECO:0000259" key="5">
    <source>
        <dbReference type="PROSITE" id="PS50931"/>
    </source>
</evidence>
<keyword evidence="2" id="KW-0805">Transcription regulation</keyword>
<dbReference type="PANTHER" id="PTHR30346:SF29">
    <property type="entry name" value="LYSR SUBSTRATE-BINDING"/>
    <property type="match status" value="1"/>
</dbReference>
<dbReference type="InterPro" id="IPR005119">
    <property type="entry name" value="LysR_subst-bd"/>
</dbReference>
<reference evidence="6 7" key="1">
    <citation type="submission" date="2024-10" db="EMBL/GenBank/DDBJ databases">
        <title>The Natural Products Discovery Center: Release of the First 8490 Sequenced Strains for Exploring Actinobacteria Biosynthetic Diversity.</title>
        <authorList>
            <person name="Kalkreuter E."/>
            <person name="Kautsar S.A."/>
            <person name="Yang D."/>
            <person name="Bader C.D."/>
            <person name="Teijaro C.N."/>
            <person name="Fluegel L."/>
            <person name="Davis C.M."/>
            <person name="Simpson J.R."/>
            <person name="Lauterbach L."/>
            <person name="Steele A.D."/>
            <person name="Gui C."/>
            <person name="Meng S."/>
            <person name="Li G."/>
            <person name="Viehrig K."/>
            <person name="Ye F."/>
            <person name="Su P."/>
            <person name="Kiefer A.F."/>
            <person name="Nichols A."/>
            <person name="Cepeda A.J."/>
            <person name="Yan W."/>
            <person name="Fan B."/>
            <person name="Jiang Y."/>
            <person name="Adhikari A."/>
            <person name="Zheng C.-J."/>
            <person name="Schuster L."/>
            <person name="Cowan T.M."/>
            <person name="Smanski M.J."/>
            <person name="Chevrette M.G."/>
            <person name="De Carvalho L.P.S."/>
            <person name="Shen B."/>
        </authorList>
    </citation>
    <scope>NUCLEOTIDE SEQUENCE [LARGE SCALE GENOMIC DNA]</scope>
    <source>
        <strain evidence="6 7">NPDC012540</strain>
    </source>
</reference>
<gene>
    <name evidence="6" type="ORF">ACFY8O_04055</name>
</gene>
<dbReference type="PROSITE" id="PS50931">
    <property type="entry name" value="HTH_LYSR"/>
    <property type="match status" value="1"/>
</dbReference>
<dbReference type="Gene3D" id="1.10.10.10">
    <property type="entry name" value="Winged helix-like DNA-binding domain superfamily/Winged helix DNA-binding domain"/>
    <property type="match status" value="1"/>
</dbReference>
<evidence type="ECO:0000256" key="1">
    <source>
        <dbReference type="ARBA" id="ARBA00009437"/>
    </source>
</evidence>
<accession>A0ABW6WZR9</accession>
<dbReference type="SUPFAM" id="SSF46785">
    <property type="entry name" value="Winged helix' DNA-binding domain"/>
    <property type="match status" value="1"/>
</dbReference>
<evidence type="ECO:0000256" key="3">
    <source>
        <dbReference type="ARBA" id="ARBA00023125"/>
    </source>
</evidence>
<comment type="similarity">
    <text evidence="1">Belongs to the LysR transcriptional regulatory family.</text>
</comment>
<dbReference type="InterPro" id="IPR036390">
    <property type="entry name" value="WH_DNA-bd_sf"/>
</dbReference>
<dbReference type="Pfam" id="PF00126">
    <property type="entry name" value="HTH_1"/>
    <property type="match status" value="1"/>
</dbReference>